<keyword evidence="3" id="KW-1185">Reference proteome</keyword>
<evidence type="ECO:0000313" key="2">
    <source>
        <dbReference type="EMBL" id="BBZ75478.1"/>
    </source>
</evidence>
<gene>
    <name evidence="2" type="ORF">MANY_08150</name>
</gene>
<protein>
    <submittedName>
        <fullName evidence="2">Alpha/beta hydrolase</fullName>
    </submittedName>
</protein>
<dbReference type="SUPFAM" id="SSF53474">
    <property type="entry name" value="alpha/beta-Hydrolases"/>
    <property type="match status" value="1"/>
</dbReference>
<dbReference type="Gene3D" id="3.40.50.1820">
    <property type="entry name" value="alpha/beta hydrolase"/>
    <property type="match status" value="1"/>
</dbReference>
<dbReference type="EMBL" id="AP022620">
    <property type="protein sequence ID" value="BBZ75478.1"/>
    <property type="molecule type" value="Genomic_DNA"/>
</dbReference>
<name>A0A6N4W4K6_9MYCO</name>
<sequence>MQDSYDEFGFLTEISSEVGFAGPLPRVTRVRCTMPDGTSVSGIQWGEDPQLAFLHGGGQNAHTWDSVIMALGVSALAVDLPGHGHSDWRPDRDYWPVRSADAVSRIIAEYAPNAAGVVGMSLGGLTTIRLAATNPELVRRSVIIDVTPSVFARQAEMTTAQRGTTALVSGPRVFESLANMVAAATARAPHRSEVSIRRGVRHNAKMSSDGKWTWRYDDLDPAGEGPPDFSGLWLDLDAATTPIALVVGGNSAFVAEEDCKEFARRRPDALIVTIDGAGHSVQSDQPVALARFLRSFLFASEEGD</sequence>
<dbReference type="PANTHER" id="PTHR43194:SF2">
    <property type="entry name" value="PEROXISOMAL MEMBRANE PROTEIN LPX1"/>
    <property type="match status" value="1"/>
</dbReference>
<reference evidence="2 3" key="1">
    <citation type="journal article" date="2019" name="Emerg. Microbes Infect.">
        <title>Comprehensive subspecies identification of 175 nontuberculous mycobacteria species based on 7547 genomic profiles.</title>
        <authorList>
            <person name="Matsumoto Y."/>
            <person name="Kinjo T."/>
            <person name="Motooka D."/>
            <person name="Nabeya D."/>
            <person name="Jung N."/>
            <person name="Uechi K."/>
            <person name="Horii T."/>
            <person name="Iida T."/>
            <person name="Fujita J."/>
            <person name="Nakamura S."/>
        </authorList>
    </citation>
    <scope>NUCLEOTIDE SEQUENCE [LARGE SCALE GENOMIC DNA]</scope>
    <source>
        <strain evidence="2 3">JCM 30275</strain>
    </source>
</reference>
<dbReference type="KEGG" id="many:MANY_08150"/>
<accession>A0A6N4W4K6</accession>
<dbReference type="InterPro" id="IPR000639">
    <property type="entry name" value="Epox_hydrolase-like"/>
</dbReference>
<dbReference type="InterPro" id="IPR050228">
    <property type="entry name" value="Carboxylesterase_BioH"/>
</dbReference>
<dbReference type="PRINTS" id="PR00111">
    <property type="entry name" value="ABHYDROLASE"/>
</dbReference>
<dbReference type="GO" id="GO:0016787">
    <property type="term" value="F:hydrolase activity"/>
    <property type="evidence" value="ECO:0007669"/>
    <property type="project" value="UniProtKB-KW"/>
</dbReference>
<feature type="domain" description="AB hydrolase-1" evidence="1">
    <location>
        <begin position="53"/>
        <end position="291"/>
    </location>
</feature>
<dbReference type="Proteomes" id="UP000467249">
    <property type="component" value="Chromosome"/>
</dbReference>
<dbReference type="InterPro" id="IPR000073">
    <property type="entry name" value="AB_hydrolase_1"/>
</dbReference>
<dbReference type="RefSeq" id="WP_163803074.1">
    <property type="nucleotide sequence ID" value="NZ_AP022620.1"/>
</dbReference>
<evidence type="ECO:0000313" key="3">
    <source>
        <dbReference type="Proteomes" id="UP000467249"/>
    </source>
</evidence>
<dbReference type="InterPro" id="IPR029058">
    <property type="entry name" value="AB_hydrolase_fold"/>
</dbReference>
<dbReference type="Pfam" id="PF12697">
    <property type="entry name" value="Abhydrolase_6"/>
    <property type="match status" value="1"/>
</dbReference>
<organism evidence="2 3">
    <name type="scientific">Mycolicibacterium anyangense</name>
    <dbReference type="NCBI Taxonomy" id="1431246"/>
    <lineage>
        <taxon>Bacteria</taxon>
        <taxon>Bacillati</taxon>
        <taxon>Actinomycetota</taxon>
        <taxon>Actinomycetes</taxon>
        <taxon>Mycobacteriales</taxon>
        <taxon>Mycobacteriaceae</taxon>
        <taxon>Mycolicibacterium</taxon>
    </lineage>
</organism>
<dbReference type="AlphaFoldDB" id="A0A6N4W4K6"/>
<dbReference type="PRINTS" id="PR00412">
    <property type="entry name" value="EPOXHYDRLASE"/>
</dbReference>
<dbReference type="PANTHER" id="PTHR43194">
    <property type="entry name" value="HYDROLASE ALPHA/BETA FOLD FAMILY"/>
    <property type="match status" value="1"/>
</dbReference>
<proteinExistence type="predicted"/>
<keyword evidence="2" id="KW-0378">Hydrolase</keyword>
<evidence type="ECO:0000259" key="1">
    <source>
        <dbReference type="Pfam" id="PF12697"/>
    </source>
</evidence>